<dbReference type="AlphaFoldDB" id="A0A6A5XRA3"/>
<keyword evidence="3" id="KW-0479">Metal-binding</keyword>
<proteinExistence type="inferred from homology"/>
<keyword evidence="6" id="KW-0862">Zinc</keyword>
<dbReference type="EMBL" id="ML978069">
    <property type="protein sequence ID" value="KAF2015426.1"/>
    <property type="molecule type" value="Genomic_DNA"/>
</dbReference>
<dbReference type="InterPro" id="IPR024079">
    <property type="entry name" value="MetalloPept_cat_dom_sf"/>
</dbReference>
<keyword evidence="4 9" id="KW-0732">Signal</keyword>
<dbReference type="PANTHER" id="PTHR47466">
    <property type="match status" value="1"/>
</dbReference>
<evidence type="ECO:0000256" key="4">
    <source>
        <dbReference type="ARBA" id="ARBA00022729"/>
    </source>
</evidence>
<accession>A0A6A5XRA3</accession>
<dbReference type="InterPro" id="IPR008754">
    <property type="entry name" value="Peptidase_M43"/>
</dbReference>
<dbReference type="OrthoDB" id="536211at2759"/>
<evidence type="ECO:0000313" key="11">
    <source>
        <dbReference type="EMBL" id="KAF2015426.1"/>
    </source>
</evidence>
<evidence type="ECO:0000313" key="12">
    <source>
        <dbReference type="Proteomes" id="UP000799778"/>
    </source>
</evidence>
<sequence>MKLSPFLFSLFAPAALAFSTCLNEDYDHDPVNITNSQAVTAAKQLHTRETAQIYAYVHVLVSEAPKVDYGPGINNQFAYLNRQFNKWGYNINLRKVTFVIHKEWASEINVDKENKMRYLHRGDYQTLNIYMVEKAAGGVCSLPQNDHIPVEQQKLDFDGCFVSLAVGTSSTSATLTHEIGHWLGLLHVFQGGCEGSGDVCNDTAPQNGPASAHPATPGNLNTCPAKETCGAGKGLQNVKNFMDYSDCAQEFTACQGGRMHIAWYSLRLNRQLAAGVKVTW</sequence>
<evidence type="ECO:0000256" key="8">
    <source>
        <dbReference type="ARBA" id="ARBA00023157"/>
    </source>
</evidence>
<feature type="domain" description="Peptidase M43 pregnancy-associated plasma-A" evidence="10">
    <location>
        <begin position="127"/>
        <end position="260"/>
    </location>
</feature>
<keyword evidence="7" id="KW-0482">Metalloprotease</keyword>
<evidence type="ECO:0000256" key="9">
    <source>
        <dbReference type="SAM" id="SignalP"/>
    </source>
</evidence>
<keyword evidence="8" id="KW-1015">Disulfide bond</keyword>
<dbReference type="GeneID" id="54290511"/>
<organism evidence="11 12">
    <name type="scientific">Aaosphaeria arxii CBS 175.79</name>
    <dbReference type="NCBI Taxonomy" id="1450172"/>
    <lineage>
        <taxon>Eukaryota</taxon>
        <taxon>Fungi</taxon>
        <taxon>Dikarya</taxon>
        <taxon>Ascomycota</taxon>
        <taxon>Pezizomycotina</taxon>
        <taxon>Dothideomycetes</taxon>
        <taxon>Pleosporomycetidae</taxon>
        <taxon>Pleosporales</taxon>
        <taxon>Pleosporales incertae sedis</taxon>
        <taxon>Aaosphaeria</taxon>
    </lineage>
</organism>
<keyword evidence="12" id="KW-1185">Reference proteome</keyword>
<evidence type="ECO:0000256" key="6">
    <source>
        <dbReference type="ARBA" id="ARBA00022833"/>
    </source>
</evidence>
<dbReference type="GO" id="GO:0006508">
    <property type="term" value="P:proteolysis"/>
    <property type="evidence" value="ECO:0007669"/>
    <property type="project" value="UniProtKB-KW"/>
</dbReference>
<comment type="similarity">
    <text evidence="1">Belongs to the peptidase M43B family.</text>
</comment>
<dbReference type="GO" id="GO:0008237">
    <property type="term" value="F:metallopeptidase activity"/>
    <property type="evidence" value="ECO:0007669"/>
    <property type="project" value="UniProtKB-KW"/>
</dbReference>
<evidence type="ECO:0000256" key="7">
    <source>
        <dbReference type="ARBA" id="ARBA00023049"/>
    </source>
</evidence>
<dbReference type="Pfam" id="PF05572">
    <property type="entry name" value="Peptidase_M43"/>
    <property type="match status" value="1"/>
</dbReference>
<dbReference type="PANTHER" id="PTHR47466:SF1">
    <property type="entry name" value="METALLOPROTEASE MEP1 (AFU_ORTHOLOGUE AFUA_1G07730)-RELATED"/>
    <property type="match status" value="1"/>
</dbReference>
<evidence type="ECO:0000256" key="5">
    <source>
        <dbReference type="ARBA" id="ARBA00022801"/>
    </source>
</evidence>
<dbReference type="GO" id="GO:0046872">
    <property type="term" value="F:metal ion binding"/>
    <property type="evidence" value="ECO:0007669"/>
    <property type="project" value="UniProtKB-KW"/>
</dbReference>
<feature type="chain" id="PRO_5025667318" description="Peptidase M43 pregnancy-associated plasma-A domain-containing protein" evidence="9">
    <location>
        <begin position="18"/>
        <end position="280"/>
    </location>
</feature>
<dbReference type="Proteomes" id="UP000799778">
    <property type="component" value="Unassembled WGS sequence"/>
</dbReference>
<keyword evidence="5" id="KW-0378">Hydrolase</keyword>
<evidence type="ECO:0000256" key="2">
    <source>
        <dbReference type="ARBA" id="ARBA00022670"/>
    </source>
</evidence>
<evidence type="ECO:0000256" key="3">
    <source>
        <dbReference type="ARBA" id="ARBA00022723"/>
    </source>
</evidence>
<evidence type="ECO:0000259" key="10">
    <source>
        <dbReference type="Pfam" id="PF05572"/>
    </source>
</evidence>
<dbReference type="RefSeq" id="XP_033383765.1">
    <property type="nucleotide sequence ID" value="XM_033533114.1"/>
</dbReference>
<dbReference type="Gene3D" id="3.40.390.10">
    <property type="entry name" value="Collagenase (Catalytic Domain)"/>
    <property type="match status" value="1"/>
</dbReference>
<dbReference type="SUPFAM" id="SSF55486">
    <property type="entry name" value="Metalloproteases ('zincins'), catalytic domain"/>
    <property type="match status" value="1"/>
</dbReference>
<name>A0A6A5XRA3_9PLEO</name>
<reference evidence="11" key="1">
    <citation type="journal article" date="2020" name="Stud. Mycol.">
        <title>101 Dothideomycetes genomes: a test case for predicting lifestyles and emergence of pathogens.</title>
        <authorList>
            <person name="Haridas S."/>
            <person name="Albert R."/>
            <person name="Binder M."/>
            <person name="Bloem J."/>
            <person name="Labutti K."/>
            <person name="Salamov A."/>
            <person name="Andreopoulos B."/>
            <person name="Baker S."/>
            <person name="Barry K."/>
            <person name="Bills G."/>
            <person name="Bluhm B."/>
            <person name="Cannon C."/>
            <person name="Castanera R."/>
            <person name="Culley D."/>
            <person name="Daum C."/>
            <person name="Ezra D."/>
            <person name="Gonzalez J."/>
            <person name="Henrissat B."/>
            <person name="Kuo A."/>
            <person name="Liang C."/>
            <person name="Lipzen A."/>
            <person name="Lutzoni F."/>
            <person name="Magnuson J."/>
            <person name="Mondo S."/>
            <person name="Nolan M."/>
            <person name="Ohm R."/>
            <person name="Pangilinan J."/>
            <person name="Park H.-J."/>
            <person name="Ramirez L."/>
            <person name="Alfaro M."/>
            <person name="Sun H."/>
            <person name="Tritt A."/>
            <person name="Yoshinaga Y."/>
            <person name="Zwiers L.-H."/>
            <person name="Turgeon B."/>
            <person name="Goodwin S."/>
            <person name="Spatafora J."/>
            <person name="Crous P."/>
            <person name="Grigoriev I."/>
        </authorList>
    </citation>
    <scope>NUCLEOTIDE SEQUENCE</scope>
    <source>
        <strain evidence="11">CBS 175.79</strain>
    </source>
</reference>
<keyword evidence="2" id="KW-0645">Protease</keyword>
<protein>
    <recommendedName>
        <fullName evidence="10">Peptidase M43 pregnancy-associated plasma-A domain-containing protein</fullName>
    </recommendedName>
</protein>
<gene>
    <name evidence="11" type="ORF">BU24DRAFT_480207</name>
</gene>
<evidence type="ECO:0000256" key="1">
    <source>
        <dbReference type="ARBA" id="ARBA00008721"/>
    </source>
</evidence>
<feature type="signal peptide" evidence="9">
    <location>
        <begin position="1"/>
        <end position="17"/>
    </location>
</feature>